<accession>G0L9D3</accession>
<dbReference type="STRING" id="63186.ZOBELLIA_418"/>
<gene>
    <name evidence="2" type="ordered locus">zobellia_418</name>
</gene>
<evidence type="ECO:0000313" key="2">
    <source>
        <dbReference type="EMBL" id="CAZ94491.1"/>
    </source>
</evidence>
<dbReference type="EMBL" id="FP476056">
    <property type="protein sequence ID" value="CAZ94491.1"/>
    <property type="molecule type" value="Genomic_DNA"/>
</dbReference>
<name>G0L9D3_ZOBGA</name>
<dbReference type="KEGG" id="zga:ZOBELLIA_418"/>
<dbReference type="AlphaFoldDB" id="G0L9D3"/>
<proteinExistence type="predicted"/>
<dbReference type="Proteomes" id="UP000008898">
    <property type="component" value="Chromosome"/>
</dbReference>
<sequence>MRPGIGAGYHKPVQQNKEQRGKPIVILKYRQAQF</sequence>
<feature type="region of interest" description="Disordered" evidence="1">
    <location>
        <begin position="1"/>
        <end position="22"/>
    </location>
</feature>
<reference evidence="2 3" key="2">
    <citation type="journal article" date="2012" name="Environ. Microbiol.">
        <title>Characterization of the first alginolytic operons in a marine bacterium: from their emergence in marine Flavobacteriia to their independent transfers to marine Proteobacteria and human gut Bacteroides.</title>
        <authorList>
            <person name="Thomas F."/>
            <person name="Barbeyron T."/>
            <person name="Tonon T."/>
            <person name="Genicot S."/>
            <person name="Czjzek M."/>
            <person name="Michel G."/>
        </authorList>
    </citation>
    <scope>NUCLEOTIDE SEQUENCE [LARGE SCALE GENOMIC DNA]</scope>
    <source>
        <strain evidence="3">DSM 12802 / CCUG 47099 / CIP 106680 / NCIMB 13871 / Dsij</strain>
    </source>
</reference>
<reference evidence="3" key="1">
    <citation type="submission" date="2009-07" db="EMBL/GenBank/DDBJ databases">
        <title>Complete genome sequence of Zobellia galactanivorans Dsij.</title>
        <authorList>
            <consortium name="Genoscope - CEA"/>
        </authorList>
    </citation>
    <scope>NUCLEOTIDE SEQUENCE [LARGE SCALE GENOMIC DNA]</scope>
    <source>
        <strain evidence="3">DSM 12802 / CCUG 47099 / CIP 106680 / NCIMB 13871 / Dsij</strain>
    </source>
</reference>
<keyword evidence="3" id="KW-1185">Reference proteome</keyword>
<organism evidence="2 3">
    <name type="scientific">Zobellia galactanivorans (strain DSM 12802 / CCUG 47099 / CIP 106680 / NCIMB 13871 / Dsij)</name>
    <dbReference type="NCBI Taxonomy" id="63186"/>
    <lineage>
        <taxon>Bacteria</taxon>
        <taxon>Pseudomonadati</taxon>
        <taxon>Bacteroidota</taxon>
        <taxon>Flavobacteriia</taxon>
        <taxon>Flavobacteriales</taxon>
        <taxon>Flavobacteriaceae</taxon>
        <taxon>Zobellia</taxon>
    </lineage>
</organism>
<dbReference type="HOGENOM" id="CLU_3376850_0_0_10"/>
<evidence type="ECO:0000313" key="3">
    <source>
        <dbReference type="Proteomes" id="UP000008898"/>
    </source>
</evidence>
<evidence type="ECO:0000256" key="1">
    <source>
        <dbReference type="SAM" id="MobiDB-lite"/>
    </source>
</evidence>
<protein>
    <submittedName>
        <fullName evidence="2">Uncharacterized protein</fullName>
    </submittedName>
</protein>